<dbReference type="GO" id="GO:0051787">
    <property type="term" value="F:misfolded protein binding"/>
    <property type="evidence" value="ECO:0007669"/>
    <property type="project" value="TreeGrafter"/>
</dbReference>
<sequence>WDIMKLLLGWTVLLATLTVLHSASFSTINSLSVRWPSELSADGEKLVDEEVKRALYGVKQMKEAMLLNQQKHQHLMKSLRHSGDKKKGAAQLARDVTEKLQEAEEACKHSLQAEWEQCRPCLEDACKSFYTSACRRRFAAFHAKVGAFFQRISERFSSRQLAAESGDILVNQGLDSTDLDVDRIEDSFNRLLRRVSWLVERSAGLVSRMSSRLDRALQTAFLNQTRAPAAPPTLDPLDPARDSGFMQGVGLEEVLESFFDFGKSVVEEFGAVVTRVFDDLQQAAEHFTGEGKRESAPQVLQDRQLCRSLRRQTSECWRLQTQCRACQGTLLTECPSVQELHVELEEASQLLEVSRDQYQEVLSIVRRHADDTVGWLSAVASELSWLGRAVSDGGAPQNIFTVTKVALDGQDEGEEPADRRVELNILNSPLSLTLPGQLQPLHPAFIQQLVQDALLQYKETAR</sequence>
<evidence type="ECO:0000256" key="8">
    <source>
        <dbReference type="RuleBase" id="RU000629"/>
    </source>
</evidence>
<organism evidence="13 14">
    <name type="scientific">Salarias fasciatus</name>
    <name type="common">Jewelled blenny</name>
    <name type="synonym">Blennius fasciatus</name>
    <dbReference type="NCBI Taxonomy" id="181472"/>
    <lineage>
        <taxon>Eukaryota</taxon>
        <taxon>Metazoa</taxon>
        <taxon>Chordata</taxon>
        <taxon>Craniata</taxon>
        <taxon>Vertebrata</taxon>
        <taxon>Euteleostomi</taxon>
        <taxon>Actinopterygii</taxon>
        <taxon>Neopterygii</taxon>
        <taxon>Teleostei</taxon>
        <taxon>Neoteleostei</taxon>
        <taxon>Acanthomorphata</taxon>
        <taxon>Ovalentaria</taxon>
        <taxon>Blenniimorphae</taxon>
        <taxon>Blenniiformes</taxon>
        <taxon>Blennioidei</taxon>
        <taxon>Blenniidae</taxon>
        <taxon>Salariinae</taxon>
        <taxon>Salarias</taxon>
    </lineage>
</organism>
<dbReference type="AlphaFoldDB" id="A0A672H9L7"/>
<keyword evidence="6" id="KW-1015">Disulfide bond</keyword>
<dbReference type="Ensembl" id="ENSSFAT00005026848.1">
    <property type="protein sequence ID" value="ENSSFAP00005025826.1"/>
    <property type="gene ID" value="ENSSFAG00005013286.1"/>
</dbReference>
<evidence type="ECO:0000256" key="9">
    <source>
        <dbReference type="SAM" id="Coils"/>
    </source>
</evidence>
<feature type="domain" description="Clusterin C-terminal" evidence="12">
    <location>
        <begin position="233"/>
        <end position="458"/>
    </location>
</feature>
<evidence type="ECO:0000256" key="6">
    <source>
        <dbReference type="ARBA" id="ARBA00023157"/>
    </source>
</evidence>
<dbReference type="PANTHER" id="PTHR10970">
    <property type="entry name" value="CLUSTERIN"/>
    <property type="match status" value="1"/>
</dbReference>
<dbReference type="Pfam" id="PF01093">
    <property type="entry name" value="Clusterin"/>
    <property type="match status" value="1"/>
</dbReference>
<reference evidence="13" key="1">
    <citation type="submission" date="2019-06" db="EMBL/GenBank/DDBJ databases">
        <authorList>
            <consortium name="Wellcome Sanger Institute Data Sharing"/>
        </authorList>
    </citation>
    <scope>NUCLEOTIDE SEQUENCE [LARGE SCALE GENOMIC DNA]</scope>
</reference>
<comment type="subcellular location">
    <subcellularLocation>
        <location evidence="1">Secreted</location>
    </subcellularLocation>
</comment>
<gene>
    <name evidence="13" type="primary">LOC115406150</name>
</gene>
<evidence type="ECO:0000313" key="13">
    <source>
        <dbReference type="Ensembl" id="ENSSFAP00005025826.1"/>
    </source>
</evidence>
<keyword evidence="3" id="KW-0964">Secreted</keyword>
<evidence type="ECO:0000259" key="12">
    <source>
        <dbReference type="SMART" id="SM00035"/>
    </source>
</evidence>
<feature type="coiled-coil region" evidence="9">
    <location>
        <begin position="86"/>
        <end position="113"/>
    </location>
</feature>
<evidence type="ECO:0000256" key="3">
    <source>
        <dbReference type="ARBA" id="ARBA00022525"/>
    </source>
</evidence>
<accession>A0A672H9L7</accession>
<evidence type="ECO:0000256" key="4">
    <source>
        <dbReference type="ARBA" id="ARBA00022729"/>
    </source>
</evidence>
<dbReference type="FunCoup" id="A0A672H9L7">
    <property type="interactions" value="858"/>
</dbReference>
<dbReference type="GO" id="GO:0005615">
    <property type="term" value="C:extracellular space"/>
    <property type="evidence" value="ECO:0007669"/>
    <property type="project" value="TreeGrafter"/>
</dbReference>
<keyword evidence="14" id="KW-1185">Reference proteome</keyword>
<evidence type="ECO:0000256" key="1">
    <source>
        <dbReference type="ARBA" id="ARBA00004613"/>
    </source>
</evidence>
<keyword evidence="7" id="KW-0325">Glycoprotein</keyword>
<evidence type="ECO:0000256" key="5">
    <source>
        <dbReference type="ARBA" id="ARBA00023054"/>
    </source>
</evidence>
<feature type="signal peptide" evidence="10">
    <location>
        <begin position="1"/>
        <end position="22"/>
    </location>
</feature>
<dbReference type="GO" id="GO:0005634">
    <property type="term" value="C:nucleus"/>
    <property type="evidence" value="ECO:0007669"/>
    <property type="project" value="TreeGrafter"/>
</dbReference>
<protein>
    <recommendedName>
        <fullName evidence="8">Clusterin</fullName>
    </recommendedName>
</protein>
<evidence type="ECO:0000256" key="7">
    <source>
        <dbReference type="ARBA" id="ARBA00023180"/>
    </source>
</evidence>
<dbReference type="InterPro" id="IPR016014">
    <property type="entry name" value="Clusterin_N"/>
</dbReference>
<dbReference type="SMART" id="SM00035">
    <property type="entry name" value="CLa"/>
    <property type="match status" value="1"/>
</dbReference>
<comment type="similarity">
    <text evidence="2 8">Belongs to the clusterin family.</text>
</comment>
<feature type="domain" description="Clusterin N-terminal" evidence="11">
    <location>
        <begin position="29"/>
        <end position="241"/>
    </location>
</feature>
<dbReference type="InterPro" id="IPR016015">
    <property type="entry name" value="Clusterin_C"/>
</dbReference>
<proteinExistence type="inferred from homology"/>
<dbReference type="InterPro" id="IPR000753">
    <property type="entry name" value="Clusterin-like"/>
</dbReference>
<dbReference type="Proteomes" id="UP000472267">
    <property type="component" value="Chromosome 18"/>
</dbReference>
<evidence type="ECO:0000313" key="14">
    <source>
        <dbReference type="Proteomes" id="UP000472267"/>
    </source>
</evidence>
<evidence type="ECO:0000256" key="2">
    <source>
        <dbReference type="ARBA" id="ARBA00010069"/>
    </source>
</evidence>
<dbReference type="OMA" id="EDANMPA"/>
<dbReference type="SMART" id="SM00030">
    <property type="entry name" value="CLb"/>
    <property type="match status" value="1"/>
</dbReference>
<dbReference type="PANTHER" id="PTHR10970:SF2">
    <property type="entry name" value="CLUSTERIN-LIKE PROTEIN 1"/>
    <property type="match status" value="1"/>
</dbReference>
<evidence type="ECO:0000256" key="10">
    <source>
        <dbReference type="SAM" id="SignalP"/>
    </source>
</evidence>
<dbReference type="InParanoid" id="A0A672H9L7"/>
<name>A0A672H9L7_SALFA</name>
<evidence type="ECO:0000259" key="11">
    <source>
        <dbReference type="SMART" id="SM00030"/>
    </source>
</evidence>
<feature type="chain" id="PRO_5025687046" description="Clusterin" evidence="10">
    <location>
        <begin position="23"/>
        <end position="462"/>
    </location>
</feature>
<reference evidence="13" key="3">
    <citation type="submission" date="2025-09" db="UniProtKB">
        <authorList>
            <consortium name="Ensembl"/>
        </authorList>
    </citation>
    <scope>IDENTIFICATION</scope>
</reference>
<keyword evidence="5 9" id="KW-0175">Coiled coil</keyword>
<keyword evidence="4 10" id="KW-0732">Signal</keyword>
<reference evidence="13" key="2">
    <citation type="submission" date="2025-08" db="UniProtKB">
        <authorList>
            <consortium name="Ensembl"/>
        </authorList>
    </citation>
    <scope>IDENTIFICATION</scope>
</reference>